<feature type="transmembrane region" description="Helical" evidence="6">
    <location>
        <begin position="57"/>
        <end position="79"/>
    </location>
</feature>
<feature type="transmembrane region" description="Helical" evidence="6">
    <location>
        <begin position="158"/>
        <end position="182"/>
    </location>
</feature>
<sequence length="441" mass="50542">MTARFEALKQFLTTDIWRIGPDDVSALRYFFYNVIKILYLSIKFFTTKRIMDYASALTYSSLLAVVPICAVVFAIARGFGYSKYIEVWFRGALESQPQAAETIIGFVNSYLVHTKSGVFLGIGLLFMLWTIIMLTRKTELTFNDIWNVKSERTIVRTFVDYIAMFFIIPIMIVLTSGLSIYIATIADKAHAYTFLGTAMEGVIALMPYVIMSIVFILFYVFMPNTNVKLRATIVPGILSGFAMQLLQYVYINSQIFLSSYNAIYGSFAALPLFMLWLQLSWTICLFGAELCYTNQNLEKFDLFTDIKKLSYRYKLFLCLILLNKVCKRFALGLKPYTAKELKIETNVPIRVVQDLLDDLVEADLMSKSIMIDGEQDPVYQPTMSPEHISVGMTIDRLEALGQWNVDMNIREEVEDSDAWQTVYAIHRNYLNSLRKVAVIEL</sequence>
<reference evidence="7 8" key="1">
    <citation type="submission" date="2021-07" db="EMBL/GenBank/DDBJ databases">
        <title>Genomic diversity and antimicrobial resistance of Prevotella spp. isolated from chronic lung disease airways.</title>
        <authorList>
            <person name="Webb K.A."/>
            <person name="Olagoke O.S."/>
            <person name="Baird T."/>
            <person name="Neill J."/>
            <person name="Pham A."/>
            <person name="Wells T.J."/>
            <person name="Ramsay K.A."/>
            <person name="Bell S.C."/>
            <person name="Sarovich D.S."/>
            <person name="Price E.P."/>
        </authorList>
    </citation>
    <scope>NUCLEOTIDE SEQUENCE [LARGE SCALE GENOMIC DNA]</scope>
    <source>
        <strain evidence="7 8">SCHI0011.S.12</strain>
    </source>
</reference>
<feature type="transmembrane region" description="Helical" evidence="6">
    <location>
        <begin position="263"/>
        <end position="288"/>
    </location>
</feature>
<gene>
    <name evidence="7" type="ORF">KZO38_08615</name>
</gene>
<evidence type="ECO:0000313" key="8">
    <source>
        <dbReference type="Proteomes" id="UP000788426"/>
    </source>
</evidence>
<keyword evidence="3 6" id="KW-0812">Transmembrane</keyword>
<feature type="transmembrane region" description="Helical" evidence="6">
    <location>
        <begin position="202"/>
        <end position="221"/>
    </location>
</feature>
<dbReference type="EMBL" id="JAHXCT010000006">
    <property type="protein sequence ID" value="MBW4769818.1"/>
    <property type="molecule type" value="Genomic_DNA"/>
</dbReference>
<keyword evidence="8" id="KW-1185">Reference proteome</keyword>
<organism evidence="7 8">
    <name type="scientific">Hoylesella nanceiensis</name>
    <dbReference type="NCBI Taxonomy" id="425941"/>
    <lineage>
        <taxon>Bacteria</taxon>
        <taxon>Pseudomonadati</taxon>
        <taxon>Bacteroidota</taxon>
        <taxon>Bacteroidia</taxon>
        <taxon>Bacteroidales</taxon>
        <taxon>Prevotellaceae</taxon>
        <taxon>Hoylesella</taxon>
    </lineage>
</organism>
<keyword evidence="4 6" id="KW-1133">Transmembrane helix</keyword>
<proteinExistence type="predicted"/>
<dbReference type="PANTHER" id="PTHR30213">
    <property type="entry name" value="INNER MEMBRANE PROTEIN YHJD"/>
    <property type="match status" value="1"/>
</dbReference>
<evidence type="ECO:0000256" key="5">
    <source>
        <dbReference type="ARBA" id="ARBA00023136"/>
    </source>
</evidence>
<evidence type="ECO:0000256" key="1">
    <source>
        <dbReference type="ARBA" id="ARBA00004651"/>
    </source>
</evidence>
<accession>A0ABS6YGG7</accession>
<dbReference type="PANTHER" id="PTHR30213:SF0">
    <property type="entry name" value="UPF0761 MEMBRANE PROTEIN YIHY"/>
    <property type="match status" value="1"/>
</dbReference>
<comment type="subcellular location">
    <subcellularLocation>
        <location evidence="1">Cell membrane</location>
        <topology evidence="1">Multi-pass membrane protein</topology>
    </subcellularLocation>
</comment>
<evidence type="ECO:0000256" key="6">
    <source>
        <dbReference type="SAM" id="Phobius"/>
    </source>
</evidence>
<dbReference type="InterPro" id="IPR017039">
    <property type="entry name" value="Virul_fac_BrkB"/>
</dbReference>
<dbReference type="Proteomes" id="UP000788426">
    <property type="component" value="Unassembled WGS sequence"/>
</dbReference>
<dbReference type="NCBIfam" id="TIGR00765">
    <property type="entry name" value="yihY_not_rbn"/>
    <property type="match status" value="1"/>
</dbReference>
<name>A0ABS6YGG7_9BACT</name>
<keyword evidence="2" id="KW-1003">Cell membrane</keyword>
<feature type="transmembrane region" description="Helical" evidence="6">
    <location>
        <begin position="118"/>
        <end position="137"/>
    </location>
</feature>
<evidence type="ECO:0000313" key="7">
    <source>
        <dbReference type="EMBL" id="MBW4769818.1"/>
    </source>
</evidence>
<comment type="caution">
    <text evidence="7">The sequence shown here is derived from an EMBL/GenBank/DDBJ whole genome shotgun (WGS) entry which is preliminary data.</text>
</comment>
<keyword evidence="5 6" id="KW-0472">Membrane</keyword>
<dbReference type="Pfam" id="PF03631">
    <property type="entry name" value="Virul_fac_BrkB"/>
    <property type="match status" value="1"/>
</dbReference>
<feature type="transmembrane region" description="Helical" evidence="6">
    <location>
        <begin position="233"/>
        <end position="251"/>
    </location>
</feature>
<evidence type="ECO:0000256" key="3">
    <source>
        <dbReference type="ARBA" id="ARBA00022692"/>
    </source>
</evidence>
<protein>
    <submittedName>
        <fullName evidence="7">YihY/virulence factor BrkB family protein</fullName>
    </submittedName>
</protein>
<evidence type="ECO:0000256" key="2">
    <source>
        <dbReference type="ARBA" id="ARBA00022475"/>
    </source>
</evidence>
<dbReference type="RefSeq" id="WP_219481904.1">
    <property type="nucleotide sequence ID" value="NZ_CAUUTB010000003.1"/>
</dbReference>
<evidence type="ECO:0000256" key="4">
    <source>
        <dbReference type="ARBA" id="ARBA00022989"/>
    </source>
</evidence>